<feature type="region of interest" description="Disordered" evidence="1">
    <location>
        <begin position="1"/>
        <end position="24"/>
    </location>
</feature>
<evidence type="ECO:0000313" key="2">
    <source>
        <dbReference type="EMBL" id="EYU36564.1"/>
    </source>
</evidence>
<dbReference type="PANTHER" id="PTHR34555">
    <property type="entry name" value="INTEGRAL MEMBRANE HEMOLYSIN-III-LIKE PROTEIN"/>
    <property type="match status" value="1"/>
</dbReference>
<feature type="region of interest" description="Disordered" evidence="1">
    <location>
        <begin position="178"/>
        <end position="205"/>
    </location>
</feature>
<evidence type="ECO:0000313" key="3">
    <source>
        <dbReference type="Proteomes" id="UP000030748"/>
    </source>
</evidence>
<evidence type="ECO:0000256" key="1">
    <source>
        <dbReference type="SAM" id="MobiDB-lite"/>
    </source>
</evidence>
<dbReference type="eggNOG" id="ENOG502QVM9">
    <property type="taxonomic scope" value="Eukaryota"/>
</dbReference>
<dbReference type="AlphaFoldDB" id="A0A022R997"/>
<feature type="compositionally biased region" description="Low complexity" evidence="1">
    <location>
        <begin position="180"/>
        <end position="192"/>
    </location>
</feature>
<accession>A0A022R997</accession>
<proteinExistence type="predicted"/>
<feature type="compositionally biased region" description="Basic residues" evidence="1">
    <location>
        <begin position="1"/>
        <end position="13"/>
    </location>
</feature>
<dbReference type="Proteomes" id="UP000030748">
    <property type="component" value="Unassembled WGS sequence"/>
</dbReference>
<dbReference type="EMBL" id="KI630592">
    <property type="protein sequence ID" value="EYU36564.1"/>
    <property type="molecule type" value="Genomic_DNA"/>
</dbReference>
<keyword evidence="3" id="KW-1185">Reference proteome</keyword>
<protein>
    <submittedName>
        <fullName evidence="2">Uncharacterized protein</fullName>
    </submittedName>
</protein>
<gene>
    <name evidence="2" type="ORF">MIMGU_mgv1a010636mg</name>
</gene>
<reference evidence="2 3" key="1">
    <citation type="journal article" date="2013" name="Proc. Natl. Acad. Sci. U.S.A.">
        <title>Fine-scale variation in meiotic recombination in Mimulus inferred from population shotgun sequencing.</title>
        <authorList>
            <person name="Hellsten U."/>
            <person name="Wright K.M."/>
            <person name="Jenkins J."/>
            <person name="Shu S."/>
            <person name="Yuan Y."/>
            <person name="Wessler S.R."/>
            <person name="Schmutz J."/>
            <person name="Willis J.H."/>
            <person name="Rokhsar D.S."/>
        </authorList>
    </citation>
    <scope>NUCLEOTIDE SEQUENCE [LARGE SCALE GENOMIC DNA]</scope>
    <source>
        <strain evidence="3">cv. DUN x IM62</strain>
    </source>
</reference>
<dbReference type="STRING" id="4155.A0A022R997"/>
<feature type="compositionally biased region" description="Polar residues" evidence="1">
    <location>
        <begin position="193"/>
        <end position="203"/>
    </location>
</feature>
<dbReference type="PANTHER" id="PTHR34555:SF7">
    <property type="entry name" value="DUF3741 DOMAIN-CONTAINING PROTEIN"/>
    <property type="match status" value="1"/>
</dbReference>
<name>A0A022R997_ERYGU</name>
<sequence length="306" mass="33925">MEKKEKKKKKKQKMKQEKNTSAPLRSVATFQTHSYALSLVLSGKNCIQLGLHLPYVMINTEQTGNGLVSGGTPAPALAPHDKQLLVSAPKKTALRDVQNENMATHKQQDLLPLGGKSSGDTIKAYSGMNENVMNARRRFELELGRGRLQNNVDKISDYSEPKNLIPLRQETNVTAVKALPSGGPSSVPSSFGKQSSNNNNSSAVGKVSSIDLKSNGDQIRTDRFIRLQKFLKQCDEANQREYTQMLLRLSPSDLSKHAVELEKRAIQLTVEEGSEMRRMKTLNILGKSSPTNNLMKPTQLLQSNKR</sequence>
<organism evidence="2 3">
    <name type="scientific">Erythranthe guttata</name>
    <name type="common">Yellow monkey flower</name>
    <name type="synonym">Mimulus guttatus</name>
    <dbReference type="NCBI Taxonomy" id="4155"/>
    <lineage>
        <taxon>Eukaryota</taxon>
        <taxon>Viridiplantae</taxon>
        <taxon>Streptophyta</taxon>
        <taxon>Embryophyta</taxon>
        <taxon>Tracheophyta</taxon>
        <taxon>Spermatophyta</taxon>
        <taxon>Magnoliopsida</taxon>
        <taxon>eudicotyledons</taxon>
        <taxon>Gunneridae</taxon>
        <taxon>Pentapetalae</taxon>
        <taxon>asterids</taxon>
        <taxon>lamiids</taxon>
        <taxon>Lamiales</taxon>
        <taxon>Phrymaceae</taxon>
        <taxon>Erythranthe</taxon>
    </lineage>
</organism>
<feature type="region of interest" description="Disordered" evidence="1">
    <location>
        <begin position="286"/>
        <end position="306"/>
    </location>
</feature>